<keyword evidence="3" id="KW-1185">Reference proteome</keyword>
<dbReference type="Proteomes" id="UP000187609">
    <property type="component" value="Unassembled WGS sequence"/>
</dbReference>
<accession>A0A1J6KY37</accession>
<evidence type="ECO:0000313" key="2">
    <source>
        <dbReference type="EMBL" id="OIT26543.1"/>
    </source>
</evidence>
<comment type="caution">
    <text evidence="2">The sequence shown here is derived from an EMBL/GenBank/DDBJ whole genome shotgun (WGS) entry which is preliminary data.</text>
</comment>
<feature type="region of interest" description="Disordered" evidence="1">
    <location>
        <begin position="124"/>
        <end position="151"/>
    </location>
</feature>
<dbReference type="AlphaFoldDB" id="A0A1J6KY37"/>
<evidence type="ECO:0000256" key="1">
    <source>
        <dbReference type="SAM" id="MobiDB-lite"/>
    </source>
</evidence>
<dbReference type="EMBL" id="MJEQ01002776">
    <property type="protein sequence ID" value="OIT26543.1"/>
    <property type="molecule type" value="Genomic_DNA"/>
</dbReference>
<reference evidence="2" key="1">
    <citation type="submission" date="2016-11" db="EMBL/GenBank/DDBJ databases">
        <title>The genome of Nicotiana attenuata.</title>
        <authorList>
            <person name="Xu S."/>
            <person name="Brockmoeller T."/>
            <person name="Gaquerel E."/>
            <person name="Navarro A."/>
            <person name="Kuhl H."/>
            <person name="Gase K."/>
            <person name="Ling Z."/>
            <person name="Zhou W."/>
            <person name="Kreitzer C."/>
            <person name="Stanke M."/>
            <person name="Tang H."/>
            <person name="Lyons E."/>
            <person name="Pandey P."/>
            <person name="Pandey S.P."/>
            <person name="Timmermann B."/>
            <person name="Baldwin I.T."/>
        </authorList>
    </citation>
    <scope>NUCLEOTIDE SEQUENCE [LARGE SCALE GENOMIC DNA]</scope>
    <source>
        <strain evidence="2">UT</strain>
    </source>
</reference>
<feature type="compositionally biased region" description="Basic and acidic residues" evidence="1">
    <location>
        <begin position="230"/>
        <end position="245"/>
    </location>
</feature>
<name>A0A1J6KY37_NICAT</name>
<dbReference type="Gramene" id="OIT26543">
    <property type="protein sequence ID" value="OIT26543"/>
    <property type="gene ID" value="A4A49_24370"/>
</dbReference>
<gene>
    <name evidence="2" type="ORF">A4A49_24370</name>
</gene>
<feature type="region of interest" description="Disordered" evidence="1">
    <location>
        <begin position="309"/>
        <end position="341"/>
    </location>
</feature>
<feature type="region of interest" description="Disordered" evidence="1">
    <location>
        <begin position="199"/>
        <end position="269"/>
    </location>
</feature>
<sequence length="816" mass="91355">MASKFSSTRQIQGRDVNKDTAQGQAGNEIVLANVNNVMQSQSNGATGKEIVLVNNNVQQGNGVTREEVVSDGATNQQIQTSNMFSVLEDKDGDDAGRNQVVEVENKNNASAVRKLNPTAAVFTPKSTGVGSTTRKEDTEKHKGKKNAIVDDNQRESTAAWVSRAFITNVVATNQSYQEVPSQATEIDATLKNINGACGEVESSDEEIEQEEQSVNNKDKGQQSVGKSNKHNQDQGDRTQSKKDGDGVQMNINIEPPNDVPPDKNKEGQMTAVQQEVRIENTKVVGSASIQSCDVASANDDRQMIQALHKDHDKDNSTSSNFPKRQGIASQQQQQTKRKINKPYDVTNAYRMLTAKFLSISKEFSWMMHMWKQTINHKQRYTLQHTRIQSLLRNSYTHANQKSQKEQKINQKEEEKTVTLKTFYKIHWHSQGNLSSISAVLTGTPTCNSREDKQGRLLSNSSTLRAGQSLMSLTRCGRQDSAGILSGTNQFQSATAGNHEATIREVYKMIDNNRTRRSFREEILDKDGRNDRCRWSEMDTMSVRIGIKEQMWVISELHKNFSGEGKDQVKEQAVVVSSDVVGTAATSTKVLSSGKVLGKHVANHAKQEWMQARKNKYQRDKRGYIIEEIKEKDNNKGKGKMNEDTVVSNNKFGALQVEDEAEQIMQIKDGDVHDQNPKENIKEKVQENNSNTRGTSPNPTDNGIGKGMMYKEGGKVSLNKEDFDARKVKKEAVEMVNKVRESGNISSATRNDAEAKKEQTIDWVHRRFGTSKEELRQCNVTANHCCQEIPSQTYGDSEQKEDINEVNSVRIIWSDEI</sequence>
<dbReference type="SMR" id="A0A1J6KY37"/>
<feature type="compositionally biased region" description="Polar residues" evidence="1">
    <location>
        <begin position="316"/>
        <end position="334"/>
    </location>
</feature>
<feature type="region of interest" description="Disordered" evidence="1">
    <location>
        <begin position="1"/>
        <end position="23"/>
    </location>
</feature>
<proteinExistence type="predicted"/>
<feature type="compositionally biased region" description="Polar residues" evidence="1">
    <location>
        <begin position="686"/>
        <end position="700"/>
    </location>
</feature>
<feature type="compositionally biased region" description="Polar residues" evidence="1">
    <location>
        <begin position="1"/>
        <end position="11"/>
    </location>
</feature>
<organism evidence="2 3">
    <name type="scientific">Nicotiana attenuata</name>
    <name type="common">Coyote tobacco</name>
    <dbReference type="NCBI Taxonomy" id="49451"/>
    <lineage>
        <taxon>Eukaryota</taxon>
        <taxon>Viridiplantae</taxon>
        <taxon>Streptophyta</taxon>
        <taxon>Embryophyta</taxon>
        <taxon>Tracheophyta</taxon>
        <taxon>Spermatophyta</taxon>
        <taxon>Magnoliopsida</taxon>
        <taxon>eudicotyledons</taxon>
        <taxon>Gunneridae</taxon>
        <taxon>Pentapetalae</taxon>
        <taxon>asterids</taxon>
        <taxon>lamiids</taxon>
        <taxon>Solanales</taxon>
        <taxon>Solanaceae</taxon>
        <taxon>Nicotianoideae</taxon>
        <taxon>Nicotianeae</taxon>
        <taxon>Nicotiana</taxon>
    </lineage>
</organism>
<feature type="compositionally biased region" description="Acidic residues" evidence="1">
    <location>
        <begin position="201"/>
        <end position="211"/>
    </location>
</feature>
<protein>
    <submittedName>
        <fullName evidence="2">Uncharacterized protein</fullName>
    </submittedName>
</protein>
<evidence type="ECO:0000313" key="3">
    <source>
        <dbReference type="Proteomes" id="UP000187609"/>
    </source>
</evidence>
<feature type="region of interest" description="Disordered" evidence="1">
    <location>
        <begin position="683"/>
        <end position="709"/>
    </location>
</feature>